<organism evidence="2 3">
    <name type="scientific">Coprinellus micaceus</name>
    <name type="common">Glistening ink-cap mushroom</name>
    <name type="synonym">Coprinus micaceus</name>
    <dbReference type="NCBI Taxonomy" id="71717"/>
    <lineage>
        <taxon>Eukaryota</taxon>
        <taxon>Fungi</taxon>
        <taxon>Dikarya</taxon>
        <taxon>Basidiomycota</taxon>
        <taxon>Agaricomycotina</taxon>
        <taxon>Agaricomycetes</taxon>
        <taxon>Agaricomycetidae</taxon>
        <taxon>Agaricales</taxon>
        <taxon>Agaricineae</taxon>
        <taxon>Psathyrellaceae</taxon>
        <taxon>Coprinellus</taxon>
    </lineage>
</organism>
<reference evidence="2 3" key="1">
    <citation type="journal article" date="2019" name="Nat. Ecol. Evol.">
        <title>Megaphylogeny resolves global patterns of mushroom evolution.</title>
        <authorList>
            <person name="Varga T."/>
            <person name="Krizsan K."/>
            <person name="Foldi C."/>
            <person name="Dima B."/>
            <person name="Sanchez-Garcia M."/>
            <person name="Sanchez-Ramirez S."/>
            <person name="Szollosi G.J."/>
            <person name="Szarkandi J.G."/>
            <person name="Papp V."/>
            <person name="Albert L."/>
            <person name="Andreopoulos W."/>
            <person name="Angelini C."/>
            <person name="Antonin V."/>
            <person name="Barry K.W."/>
            <person name="Bougher N.L."/>
            <person name="Buchanan P."/>
            <person name="Buyck B."/>
            <person name="Bense V."/>
            <person name="Catcheside P."/>
            <person name="Chovatia M."/>
            <person name="Cooper J."/>
            <person name="Damon W."/>
            <person name="Desjardin D."/>
            <person name="Finy P."/>
            <person name="Geml J."/>
            <person name="Haridas S."/>
            <person name="Hughes K."/>
            <person name="Justo A."/>
            <person name="Karasinski D."/>
            <person name="Kautmanova I."/>
            <person name="Kiss B."/>
            <person name="Kocsube S."/>
            <person name="Kotiranta H."/>
            <person name="LaButti K.M."/>
            <person name="Lechner B.E."/>
            <person name="Liimatainen K."/>
            <person name="Lipzen A."/>
            <person name="Lukacs Z."/>
            <person name="Mihaltcheva S."/>
            <person name="Morgado L.N."/>
            <person name="Niskanen T."/>
            <person name="Noordeloos M.E."/>
            <person name="Ohm R.A."/>
            <person name="Ortiz-Santana B."/>
            <person name="Ovrebo C."/>
            <person name="Racz N."/>
            <person name="Riley R."/>
            <person name="Savchenko A."/>
            <person name="Shiryaev A."/>
            <person name="Soop K."/>
            <person name="Spirin V."/>
            <person name="Szebenyi C."/>
            <person name="Tomsovsky M."/>
            <person name="Tulloss R.E."/>
            <person name="Uehling J."/>
            <person name="Grigoriev I.V."/>
            <person name="Vagvolgyi C."/>
            <person name="Papp T."/>
            <person name="Martin F.M."/>
            <person name="Miettinen O."/>
            <person name="Hibbett D.S."/>
            <person name="Nagy L.G."/>
        </authorList>
    </citation>
    <scope>NUCLEOTIDE SEQUENCE [LARGE SCALE GENOMIC DNA]</scope>
    <source>
        <strain evidence="2 3">FP101781</strain>
    </source>
</reference>
<evidence type="ECO:0000313" key="2">
    <source>
        <dbReference type="EMBL" id="TEB27886.1"/>
    </source>
</evidence>
<gene>
    <name evidence="2" type="ORF">FA13DRAFT_1736064</name>
</gene>
<accession>A0A4Y7T144</accession>
<feature type="compositionally biased region" description="Acidic residues" evidence="1">
    <location>
        <begin position="94"/>
        <end position="103"/>
    </location>
</feature>
<comment type="caution">
    <text evidence="2">The sequence shown here is derived from an EMBL/GenBank/DDBJ whole genome shotgun (WGS) entry which is preliminary data.</text>
</comment>
<evidence type="ECO:0000313" key="3">
    <source>
        <dbReference type="Proteomes" id="UP000298030"/>
    </source>
</evidence>
<dbReference type="Proteomes" id="UP000298030">
    <property type="component" value="Unassembled WGS sequence"/>
</dbReference>
<dbReference type="EMBL" id="QPFP01000036">
    <property type="protein sequence ID" value="TEB27886.1"/>
    <property type="molecule type" value="Genomic_DNA"/>
</dbReference>
<name>A0A4Y7T144_COPMI</name>
<keyword evidence="3" id="KW-1185">Reference proteome</keyword>
<sequence length="168" mass="17936">MTSAGQHLNDINATIAGAVRAAPPATSMGDEAPRDRVLVSKQVWELLEQAIRGQDQREKAKRMAKAERSGKGSGGRTRGKAMDVSPLVGNIMLDDGDPDWVDEDAGHARSKKKRKTDRLETLEAMVKQLSGMVPGTTNSQPRHLFASRGKPDLRPSGGMGMCGSTASA</sequence>
<evidence type="ECO:0000256" key="1">
    <source>
        <dbReference type="SAM" id="MobiDB-lite"/>
    </source>
</evidence>
<proteinExistence type="predicted"/>
<dbReference type="AlphaFoldDB" id="A0A4Y7T144"/>
<protein>
    <submittedName>
        <fullName evidence="2">Uncharacterized protein</fullName>
    </submittedName>
</protein>
<feature type="region of interest" description="Disordered" evidence="1">
    <location>
        <begin position="131"/>
        <end position="168"/>
    </location>
</feature>
<feature type="region of interest" description="Disordered" evidence="1">
    <location>
        <begin position="53"/>
        <end position="119"/>
    </location>
</feature>